<comment type="caution">
    <text evidence="2">The sequence shown here is derived from an EMBL/GenBank/DDBJ whole genome shotgun (WGS) entry which is preliminary data.</text>
</comment>
<reference evidence="2" key="1">
    <citation type="journal article" date="2020" name="mSystems">
        <title>Genome- and Community-Level Interaction Insights into Carbon Utilization and Element Cycling Functions of Hydrothermarchaeota in Hydrothermal Sediment.</title>
        <authorList>
            <person name="Zhou Z."/>
            <person name="Liu Y."/>
            <person name="Xu W."/>
            <person name="Pan J."/>
            <person name="Luo Z.H."/>
            <person name="Li M."/>
        </authorList>
    </citation>
    <scope>NUCLEOTIDE SEQUENCE [LARGE SCALE GENOMIC DNA]</scope>
    <source>
        <strain evidence="2">SpSt-81</strain>
    </source>
</reference>
<protein>
    <recommendedName>
        <fullName evidence="3">Lipoprotein</fullName>
    </recommendedName>
</protein>
<evidence type="ECO:0000313" key="2">
    <source>
        <dbReference type="EMBL" id="HFX13006.1"/>
    </source>
</evidence>
<gene>
    <name evidence="2" type="ORF">ENW00_02470</name>
</gene>
<feature type="chain" id="PRO_5027692482" description="Lipoprotein" evidence="1">
    <location>
        <begin position="21"/>
        <end position="191"/>
    </location>
</feature>
<dbReference type="EMBL" id="DTIN01000009">
    <property type="protein sequence ID" value="HFX13006.1"/>
    <property type="molecule type" value="Genomic_DNA"/>
</dbReference>
<name>A0A7C3MQ66_DICTH</name>
<dbReference type="AlphaFoldDB" id="A0A7C3MQ66"/>
<evidence type="ECO:0000256" key="1">
    <source>
        <dbReference type="SAM" id="SignalP"/>
    </source>
</evidence>
<organism evidence="2">
    <name type="scientific">Dictyoglomus thermophilum</name>
    <dbReference type="NCBI Taxonomy" id="14"/>
    <lineage>
        <taxon>Bacteria</taxon>
        <taxon>Pseudomonadati</taxon>
        <taxon>Dictyoglomota</taxon>
        <taxon>Dictyoglomia</taxon>
        <taxon>Dictyoglomales</taxon>
        <taxon>Dictyoglomaceae</taxon>
        <taxon>Dictyoglomus</taxon>
    </lineage>
</organism>
<accession>A0A7C3MQ66</accession>
<keyword evidence="1" id="KW-0732">Signal</keyword>
<proteinExistence type="predicted"/>
<sequence>MKKIITLILIVILIINLSFAQNTQTPTQKNIVKKPVTIFTLHVLTFNNLVKSNLEKDLKGLDDSFKMSIPIYHPAIGLNLSFYTKLSQKGNPYPSMINRILKNLVFALNSSELPDKTNINIILYTEDEKNIYDSKTLFITFTLSSLKEFAKAKDINKFGSQMLVFLETEKLEYKNGVFSSKNYDFEWILKI</sequence>
<evidence type="ECO:0008006" key="3">
    <source>
        <dbReference type="Google" id="ProtNLM"/>
    </source>
</evidence>
<feature type="signal peptide" evidence="1">
    <location>
        <begin position="1"/>
        <end position="20"/>
    </location>
</feature>